<feature type="coiled-coil region" evidence="1">
    <location>
        <begin position="437"/>
        <end position="492"/>
    </location>
</feature>
<dbReference type="AlphaFoldDB" id="A0A8J6CAD0"/>
<feature type="region of interest" description="Disordered" evidence="2">
    <location>
        <begin position="256"/>
        <end position="298"/>
    </location>
</feature>
<keyword evidence="4" id="KW-1185">Reference proteome</keyword>
<comment type="caution">
    <text evidence="3">The sequence shown here is derived from an EMBL/GenBank/DDBJ whole genome shotgun (WGS) entry which is preliminary data.</text>
</comment>
<organism evidence="3 4">
    <name type="scientific">Diacronema lutheri</name>
    <name type="common">Unicellular marine alga</name>
    <name type="synonym">Monochrysis lutheri</name>
    <dbReference type="NCBI Taxonomy" id="2081491"/>
    <lineage>
        <taxon>Eukaryota</taxon>
        <taxon>Haptista</taxon>
        <taxon>Haptophyta</taxon>
        <taxon>Pavlovophyceae</taxon>
        <taxon>Pavlovales</taxon>
        <taxon>Pavlovaceae</taxon>
        <taxon>Diacronema</taxon>
    </lineage>
</organism>
<sequence length="647" mass="65401">MPDRPGESAVSRAQALLREMKAQRDTGPPTSHGPGTADAPLAVHSASPPGGGAASDADLLAASPHAQRRTSLACPASVPVELIEPDELRAEVLRARKQRAMLATELDYLREALETQRALATSVINEKERVVAQFQALSRELIEANKANDAALRRLLLSRPSGAGSSAELGDDGGGRARGGGGGNGGSGAQSSEPPSPARARAGGFAASGGNAHGMPSRPVSRSISTGSLSLNSAELAAAYGGAGRCGDGLGERRGGGGGAGGGGGDDGDGTYGRGRERDTAAAAAQPPAPPPSSGRAEISLTSAASQILLLRREVKFAQKQWALARRERDALKANQSDSQSAAARELGAMRARCAAQHSQLAELRAGRALLTRELGMLRAILRYRVGQGDADAAGAAALLKPRAPAHVAGGAAGADDGGWDGELDYDGGALAVPENLAEALDLVRSLRAEAYAAERRAASANAERTALSDRLLEEQEERVRLINDNHDLSKEVARLKSGEGTPSGSGWASKFKLASKSGAKPSAAGTSGGAPTAPAPPAPPAPQRASDLASREGSLAASFGALGSRSSRPSSDSGDGNGALASAASSDGGYDDEAPNASAQRAQPAAQPATPPSSSSYAAQAHKFGKMTSLFSKKAPAQPASGDSAR</sequence>
<feature type="region of interest" description="Disordered" evidence="2">
    <location>
        <begin position="161"/>
        <end position="225"/>
    </location>
</feature>
<name>A0A8J6CAD0_DIALT</name>
<feature type="region of interest" description="Disordered" evidence="2">
    <location>
        <begin position="495"/>
        <end position="622"/>
    </location>
</feature>
<evidence type="ECO:0000256" key="1">
    <source>
        <dbReference type="SAM" id="Coils"/>
    </source>
</evidence>
<dbReference type="OrthoDB" id="10674644at2759"/>
<accession>A0A8J6CAD0</accession>
<evidence type="ECO:0000313" key="4">
    <source>
        <dbReference type="Proteomes" id="UP000751190"/>
    </source>
</evidence>
<dbReference type="Proteomes" id="UP000751190">
    <property type="component" value="Unassembled WGS sequence"/>
</dbReference>
<dbReference type="EMBL" id="JAGTXO010000006">
    <property type="protein sequence ID" value="KAG8467497.1"/>
    <property type="molecule type" value="Genomic_DNA"/>
</dbReference>
<gene>
    <name evidence="3" type="ORF">KFE25_000813</name>
</gene>
<feature type="compositionally biased region" description="Low complexity" evidence="2">
    <location>
        <begin position="564"/>
        <end position="589"/>
    </location>
</feature>
<feature type="compositionally biased region" description="Pro residues" evidence="2">
    <location>
        <begin position="534"/>
        <end position="543"/>
    </location>
</feature>
<keyword evidence="1" id="KW-0175">Coiled coil</keyword>
<evidence type="ECO:0000313" key="3">
    <source>
        <dbReference type="EMBL" id="KAG8467497.1"/>
    </source>
</evidence>
<protein>
    <submittedName>
        <fullName evidence="3">Uncharacterized protein</fullName>
    </submittedName>
</protein>
<feature type="compositionally biased region" description="Low complexity" evidence="2">
    <location>
        <begin position="189"/>
        <end position="210"/>
    </location>
</feature>
<feature type="compositionally biased region" description="Low complexity" evidence="2">
    <location>
        <begin position="515"/>
        <end position="533"/>
    </location>
</feature>
<evidence type="ECO:0000256" key="2">
    <source>
        <dbReference type="SAM" id="MobiDB-lite"/>
    </source>
</evidence>
<proteinExistence type="predicted"/>
<feature type="compositionally biased region" description="Gly residues" evidence="2">
    <location>
        <begin position="176"/>
        <end position="188"/>
    </location>
</feature>
<feature type="region of interest" description="Disordered" evidence="2">
    <location>
        <begin position="1"/>
        <end position="57"/>
    </location>
</feature>
<reference evidence="3" key="1">
    <citation type="submission" date="2021-05" db="EMBL/GenBank/DDBJ databases">
        <title>The genome of the haptophyte Pavlova lutheri (Diacronema luteri, Pavlovales) - a model for lipid biosynthesis in eukaryotic algae.</title>
        <authorList>
            <person name="Hulatt C.J."/>
            <person name="Posewitz M.C."/>
        </authorList>
    </citation>
    <scope>NUCLEOTIDE SEQUENCE</scope>
    <source>
        <strain evidence="3">NIVA-4/92</strain>
    </source>
</reference>
<feature type="compositionally biased region" description="Low complexity" evidence="2">
    <location>
        <begin position="44"/>
        <end position="57"/>
    </location>
</feature>
<feature type="compositionally biased region" description="Gly residues" evidence="2">
    <location>
        <begin position="256"/>
        <end position="273"/>
    </location>
</feature>
<feature type="compositionally biased region" description="Low complexity" evidence="2">
    <location>
        <begin position="596"/>
        <end position="622"/>
    </location>
</feature>